<dbReference type="PANTHER" id="PTHR34094:SF1">
    <property type="entry name" value="PROTEIN FAM185A"/>
    <property type="match status" value="1"/>
</dbReference>
<feature type="domain" description="DUF4097" evidence="2">
    <location>
        <begin position="94"/>
        <end position="288"/>
    </location>
</feature>
<dbReference type="Proteomes" id="UP001595805">
    <property type="component" value="Unassembled WGS sequence"/>
</dbReference>
<accession>A0ABV8AWU7</accession>
<evidence type="ECO:0000259" key="2">
    <source>
        <dbReference type="Pfam" id="PF13349"/>
    </source>
</evidence>
<evidence type="ECO:0000313" key="4">
    <source>
        <dbReference type="Proteomes" id="UP001595805"/>
    </source>
</evidence>
<feature type="signal peptide" evidence="1">
    <location>
        <begin position="1"/>
        <end position="26"/>
    </location>
</feature>
<dbReference type="EMBL" id="JBHRZS010000007">
    <property type="protein sequence ID" value="MFC3881754.1"/>
    <property type="molecule type" value="Genomic_DNA"/>
</dbReference>
<comment type="caution">
    <text evidence="3">The sequence shown here is derived from an EMBL/GenBank/DDBJ whole genome shotgun (WGS) entry which is preliminary data.</text>
</comment>
<keyword evidence="1" id="KW-0732">Signal</keyword>
<dbReference type="PANTHER" id="PTHR34094">
    <property type="match status" value="1"/>
</dbReference>
<gene>
    <name evidence="3" type="ORF">ACFOSV_16280</name>
</gene>
<evidence type="ECO:0000256" key="1">
    <source>
        <dbReference type="SAM" id="SignalP"/>
    </source>
</evidence>
<reference evidence="4" key="1">
    <citation type="journal article" date="2019" name="Int. J. Syst. Evol. Microbiol.">
        <title>The Global Catalogue of Microorganisms (GCM) 10K type strain sequencing project: providing services to taxonomists for standard genome sequencing and annotation.</title>
        <authorList>
            <consortium name="The Broad Institute Genomics Platform"/>
            <consortium name="The Broad Institute Genome Sequencing Center for Infectious Disease"/>
            <person name="Wu L."/>
            <person name="Ma J."/>
        </authorList>
    </citation>
    <scope>NUCLEOTIDE SEQUENCE [LARGE SCALE GENOMIC DNA]</scope>
    <source>
        <strain evidence="4">CCUG 60523</strain>
    </source>
</reference>
<dbReference type="Pfam" id="PF13349">
    <property type="entry name" value="DUF4097"/>
    <property type="match status" value="1"/>
</dbReference>
<feature type="chain" id="PRO_5047224605" evidence="1">
    <location>
        <begin position="27"/>
        <end position="314"/>
    </location>
</feature>
<evidence type="ECO:0000313" key="3">
    <source>
        <dbReference type="EMBL" id="MFC3881754.1"/>
    </source>
</evidence>
<keyword evidence="4" id="KW-1185">Reference proteome</keyword>
<organism evidence="3 4">
    <name type="scientific">Algoriphagus namhaensis</name>
    <dbReference type="NCBI Taxonomy" id="915353"/>
    <lineage>
        <taxon>Bacteria</taxon>
        <taxon>Pseudomonadati</taxon>
        <taxon>Bacteroidota</taxon>
        <taxon>Cytophagia</taxon>
        <taxon>Cytophagales</taxon>
        <taxon>Cyclobacteriaceae</taxon>
        <taxon>Algoriphagus</taxon>
    </lineage>
</organism>
<proteinExistence type="predicted"/>
<dbReference type="InterPro" id="IPR025164">
    <property type="entry name" value="Toastrack_DUF4097"/>
</dbReference>
<sequence length="314" mass="33420">MQALQKITTLCAFAFAAILFAPQALAQSDRAYRTEIFPVSGIPELIAETSGASVKVIGTNDNEIVVRMYARYRGDLVTAPNKEVEEFLEDFKIEIEGNQNEVRLSAKNTSWGWNWGDQKVSIAFEVEVPREIETSFQTSGGSISLTGVDGDHQIATSGGSITITDVKGQVTTKSSGGSFTLSNFEGEVEVRTSGGSVKVSEMRGELEVYTSGGSVSLDEIYGSIGAYTSGGSIRANLNEITDDLEFKSSGGSVSVTVPATAELDLDLRGGRVNTELKNFSGTIDDDKVSGQLNGGGYALVMQSSGGRLTLDFSR</sequence>
<protein>
    <submittedName>
        <fullName evidence="3">DUF4097 domain-containing protein</fullName>
    </submittedName>
</protein>
<dbReference type="RefSeq" id="WP_377907104.1">
    <property type="nucleotide sequence ID" value="NZ_JBHRZS010000007.1"/>
</dbReference>
<name>A0ABV8AWU7_9BACT</name>